<dbReference type="InterPro" id="IPR046354">
    <property type="entry name" value="SPACA4/Bouncer"/>
</dbReference>
<feature type="chain" id="PRO_5044813567" description="UPAR/Ly6 domain-containing protein" evidence="10">
    <location>
        <begin position="24"/>
        <end position="127"/>
    </location>
</feature>
<reference evidence="12 13" key="1">
    <citation type="submission" date="2024-09" db="EMBL/GenBank/DDBJ databases">
        <title>A chromosome-level genome assembly of Gray's grenadier anchovy, Coilia grayii.</title>
        <authorList>
            <person name="Fu Z."/>
        </authorList>
    </citation>
    <scope>NUCLEOTIDE SEQUENCE [LARGE SCALE GENOMIC DNA]</scope>
    <source>
        <strain evidence="12">G4</strain>
        <tissue evidence="12">Muscle</tissue>
    </source>
</reference>
<keyword evidence="13" id="KW-1185">Reference proteome</keyword>
<dbReference type="PANTHER" id="PTHR47613:SF1">
    <property type="entry name" value="SPERM ACROSOME MEMBRANE-ASSOCIATED PROTEIN 4"/>
    <property type="match status" value="1"/>
</dbReference>
<evidence type="ECO:0000256" key="8">
    <source>
        <dbReference type="ARBA" id="ARBA00023288"/>
    </source>
</evidence>
<evidence type="ECO:0000256" key="7">
    <source>
        <dbReference type="ARBA" id="ARBA00023180"/>
    </source>
</evidence>
<comment type="subcellular location">
    <subcellularLocation>
        <location evidence="1">Cell membrane</location>
        <topology evidence="1">Lipid-anchor</topology>
        <topology evidence="1">GPI-anchor</topology>
    </subcellularLocation>
</comment>
<sequence length="127" mass="13308">MAKVLWAIITMAACFILVEPLKCKKCSVGILGKCLFSSQQACSNSEDRCYTGKAEFNITGVLGFETAGCLANSSCVNSTGSVLGVTYTITRTCCSTDLCSAASTPHLPATTALSAALLVFAWARAMF</sequence>
<organism evidence="12 13">
    <name type="scientific">Coilia grayii</name>
    <name type="common">Gray's grenadier anchovy</name>
    <dbReference type="NCBI Taxonomy" id="363190"/>
    <lineage>
        <taxon>Eukaryota</taxon>
        <taxon>Metazoa</taxon>
        <taxon>Chordata</taxon>
        <taxon>Craniata</taxon>
        <taxon>Vertebrata</taxon>
        <taxon>Euteleostomi</taxon>
        <taxon>Actinopterygii</taxon>
        <taxon>Neopterygii</taxon>
        <taxon>Teleostei</taxon>
        <taxon>Clupei</taxon>
        <taxon>Clupeiformes</taxon>
        <taxon>Clupeoidei</taxon>
        <taxon>Engraulidae</taxon>
        <taxon>Coilinae</taxon>
        <taxon>Coilia</taxon>
    </lineage>
</organism>
<keyword evidence="2" id="KW-1003">Cell membrane</keyword>
<feature type="signal peptide" evidence="10">
    <location>
        <begin position="1"/>
        <end position="23"/>
    </location>
</feature>
<evidence type="ECO:0000256" key="6">
    <source>
        <dbReference type="ARBA" id="ARBA00023157"/>
    </source>
</evidence>
<dbReference type="GO" id="GO:0098552">
    <property type="term" value="C:side of membrane"/>
    <property type="evidence" value="ECO:0007669"/>
    <property type="project" value="UniProtKB-KW"/>
</dbReference>
<keyword evidence="7" id="KW-0325">Glycoprotein</keyword>
<proteinExistence type="inferred from homology"/>
<dbReference type="AlphaFoldDB" id="A0ABD1J059"/>
<dbReference type="SUPFAM" id="SSF57302">
    <property type="entry name" value="Snake toxin-like"/>
    <property type="match status" value="1"/>
</dbReference>
<evidence type="ECO:0000259" key="11">
    <source>
        <dbReference type="Pfam" id="PF00021"/>
    </source>
</evidence>
<evidence type="ECO:0000256" key="9">
    <source>
        <dbReference type="ARBA" id="ARBA00029446"/>
    </source>
</evidence>
<feature type="domain" description="UPAR/Ly6" evidence="11">
    <location>
        <begin position="21"/>
        <end position="101"/>
    </location>
</feature>
<keyword evidence="6" id="KW-1015">Disulfide bond</keyword>
<dbReference type="EMBL" id="JBHFQA010000021">
    <property type="protein sequence ID" value="KAL2080585.1"/>
    <property type="molecule type" value="Genomic_DNA"/>
</dbReference>
<keyword evidence="4 10" id="KW-0732">Signal</keyword>
<comment type="similarity">
    <text evidence="9">Belongs to the SPACA4/bouncer family.</text>
</comment>
<dbReference type="Proteomes" id="UP001591681">
    <property type="component" value="Unassembled WGS sequence"/>
</dbReference>
<protein>
    <recommendedName>
        <fullName evidence="11">UPAR/Ly6 domain-containing protein</fullName>
    </recommendedName>
</protein>
<evidence type="ECO:0000256" key="5">
    <source>
        <dbReference type="ARBA" id="ARBA00023136"/>
    </source>
</evidence>
<evidence type="ECO:0000256" key="1">
    <source>
        <dbReference type="ARBA" id="ARBA00004609"/>
    </source>
</evidence>
<gene>
    <name evidence="12" type="ORF">ACEWY4_024378</name>
</gene>
<evidence type="ECO:0000313" key="13">
    <source>
        <dbReference type="Proteomes" id="UP001591681"/>
    </source>
</evidence>
<dbReference type="Pfam" id="PF00021">
    <property type="entry name" value="UPAR_LY6"/>
    <property type="match status" value="1"/>
</dbReference>
<comment type="caution">
    <text evidence="12">The sequence shown here is derived from an EMBL/GenBank/DDBJ whole genome shotgun (WGS) entry which is preliminary data.</text>
</comment>
<dbReference type="GO" id="GO:0005886">
    <property type="term" value="C:plasma membrane"/>
    <property type="evidence" value="ECO:0007669"/>
    <property type="project" value="UniProtKB-SubCell"/>
</dbReference>
<evidence type="ECO:0000313" key="12">
    <source>
        <dbReference type="EMBL" id="KAL2080585.1"/>
    </source>
</evidence>
<accession>A0ABD1J059</accession>
<evidence type="ECO:0000256" key="10">
    <source>
        <dbReference type="SAM" id="SignalP"/>
    </source>
</evidence>
<keyword evidence="8" id="KW-0449">Lipoprotein</keyword>
<keyword evidence="5" id="KW-0472">Membrane</keyword>
<dbReference type="InterPro" id="IPR016054">
    <property type="entry name" value="LY6_UPA_recep-like"/>
</dbReference>
<evidence type="ECO:0000256" key="3">
    <source>
        <dbReference type="ARBA" id="ARBA00022622"/>
    </source>
</evidence>
<dbReference type="Gene3D" id="2.10.60.10">
    <property type="entry name" value="CD59"/>
    <property type="match status" value="1"/>
</dbReference>
<evidence type="ECO:0000256" key="4">
    <source>
        <dbReference type="ARBA" id="ARBA00022729"/>
    </source>
</evidence>
<name>A0ABD1J059_9TELE</name>
<keyword evidence="3" id="KW-0336">GPI-anchor</keyword>
<dbReference type="PANTHER" id="PTHR47613">
    <property type="entry name" value="SPERM ACROSOME MEMBRANE-ASSOCIATED PROTEIN 4"/>
    <property type="match status" value="1"/>
</dbReference>
<evidence type="ECO:0000256" key="2">
    <source>
        <dbReference type="ARBA" id="ARBA00022475"/>
    </source>
</evidence>
<dbReference type="InterPro" id="IPR045860">
    <property type="entry name" value="Snake_toxin-like_sf"/>
</dbReference>